<protein>
    <submittedName>
        <fullName evidence="3">Uncharacterized protein</fullName>
    </submittedName>
</protein>
<name>A0A317XN41_9BASI</name>
<dbReference type="EMBL" id="KZ819194">
    <property type="protein sequence ID" value="PWY99686.1"/>
    <property type="molecule type" value="Genomic_DNA"/>
</dbReference>
<feature type="region of interest" description="Disordered" evidence="1">
    <location>
        <begin position="100"/>
        <end position="138"/>
    </location>
</feature>
<sequence>MAALLETFRSFTESDAVMTLRKTFEAALFRAPEKQPATTWKLIFDPPLPYALTLFCQACRIISLLILLPIFVVTALDFAGYAVFRTLGLHRRRVRISRQSQKAGVPVPVSRSSSARRKPRIYQNDRHRPTDRSNIPSIVKAPLLSPGTYDAETLLRQRARSLSSASAEEEAAWIASAGQQARLSTLNRNEADLTSPDGDLQSLPDLDSPRDYFGRAPRVGVDGPLGLPDTDIDESGTESGRDSPIRQFSSSGRRRGLNFTPVSTDKPSQSIAAATMTESAEAGSNQAEPSASAYNPSVVSVSSSGSPSSSNNGDRHSSKLSANSGNDDGTSSNMSSSWIGVDGEDITVAAPAVNPVNAAAAAGLESESSLWASTDTSAAQK</sequence>
<proteinExistence type="predicted"/>
<feature type="compositionally biased region" description="Polar residues" evidence="1">
    <location>
        <begin position="319"/>
        <end position="338"/>
    </location>
</feature>
<feature type="region of interest" description="Disordered" evidence="1">
    <location>
        <begin position="190"/>
        <end position="339"/>
    </location>
</feature>
<keyword evidence="2" id="KW-0472">Membrane</keyword>
<accession>A0A317XN41</accession>
<keyword evidence="4" id="KW-1185">Reference proteome</keyword>
<feature type="compositionally biased region" description="Low complexity" evidence="1">
    <location>
        <begin position="289"/>
        <end position="312"/>
    </location>
</feature>
<dbReference type="Proteomes" id="UP000246740">
    <property type="component" value="Unassembled WGS sequence"/>
</dbReference>
<evidence type="ECO:0000256" key="2">
    <source>
        <dbReference type="SAM" id="Phobius"/>
    </source>
</evidence>
<evidence type="ECO:0000313" key="4">
    <source>
        <dbReference type="Proteomes" id="UP000246740"/>
    </source>
</evidence>
<evidence type="ECO:0000313" key="3">
    <source>
        <dbReference type="EMBL" id="PWY99686.1"/>
    </source>
</evidence>
<dbReference type="AlphaFoldDB" id="A0A317XN41"/>
<dbReference type="InParanoid" id="A0A317XN41"/>
<reference evidence="3 4" key="1">
    <citation type="journal article" date="2018" name="Mol. Biol. Evol.">
        <title>Broad Genomic Sampling Reveals a Smut Pathogenic Ancestry of the Fungal Clade Ustilaginomycotina.</title>
        <authorList>
            <person name="Kijpornyongpan T."/>
            <person name="Mondo S.J."/>
            <person name="Barry K."/>
            <person name="Sandor L."/>
            <person name="Lee J."/>
            <person name="Lipzen A."/>
            <person name="Pangilinan J."/>
            <person name="LaButti K."/>
            <person name="Hainaut M."/>
            <person name="Henrissat B."/>
            <person name="Grigoriev I.V."/>
            <person name="Spatafora J.W."/>
            <person name="Aime M.C."/>
        </authorList>
    </citation>
    <scope>NUCLEOTIDE SEQUENCE [LARGE SCALE GENOMIC DNA]</scope>
    <source>
        <strain evidence="3 4">MCA 3645</strain>
    </source>
</reference>
<keyword evidence="2" id="KW-0812">Transmembrane</keyword>
<keyword evidence="2" id="KW-1133">Transmembrane helix</keyword>
<dbReference type="OrthoDB" id="3362926at2759"/>
<feature type="transmembrane region" description="Helical" evidence="2">
    <location>
        <begin position="61"/>
        <end position="84"/>
    </location>
</feature>
<gene>
    <name evidence="3" type="ORF">BCV70DRAFT_111446</name>
</gene>
<feature type="compositionally biased region" description="Polar residues" evidence="1">
    <location>
        <begin position="260"/>
        <end position="288"/>
    </location>
</feature>
<evidence type="ECO:0000256" key="1">
    <source>
        <dbReference type="SAM" id="MobiDB-lite"/>
    </source>
</evidence>
<organism evidence="3 4">
    <name type="scientific">Testicularia cyperi</name>
    <dbReference type="NCBI Taxonomy" id="1882483"/>
    <lineage>
        <taxon>Eukaryota</taxon>
        <taxon>Fungi</taxon>
        <taxon>Dikarya</taxon>
        <taxon>Basidiomycota</taxon>
        <taxon>Ustilaginomycotina</taxon>
        <taxon>Ustilaginomycetes</taxon>
        <taxon>Ustilaginales</taxon>
        <taxon>Anthracoideaceae</taxon>
        <taxon>Testicularia</taxon>
    </lineage>
</organism>